<name>F7Q1Q0_9MOLU</name>
<dbReference type="Pfam" id="PF14462">
    <property type="entry name" value="Prok-E2_E"/>
    <property type="match status" value="1"/>
</dbReference>
<accession>F7Q1Q0</accession>
<reference evidence="1 2" key="1">
    <citation type="journal article" date="2011" name="J. Bacteriol.">
        <title>Genome sequence of Haloplasma contractile, an unusual contractile bacterium from a deep-sea anoxic brine lake.</title>
        <authorList>
            <person name="Antunes A."/>
            <person name="Alam I."/>
            <person name="El Dorry H."/>
            <person name="Siam R."/>
            <person name="Robertson A."/>
            <person name="Bajic V.B."/>
            <person name="Stingl U."/>
        </authorList>
    </citation>
    <scope>NUCLEOTIDE SEQUENCE [LARGE SCALE GENOMIC DNA]</scope>
    <source>
        <strain evidence="1 2">SSD-17B</strain>
    </source>
</reference>
<evidence type="ECO:0000313" key="1">
    <source>
        <dbReference type="EMBL" id="ERJ12287.1"/>
    </source>
</evidence>
<protein>
    <submittedName>
        <fullName evidence="1">E2 domain containing protein</fullName>
    </submittedName>
</protein>
<reference evidence="1 2" key="2">
    <citation type="journal article" date="2013" name="PLoS ONE">
        <title>INDIGO - INtegrated Data Warehouse of MIcrobial GenOmes with Examples from the Red Sea Extremophiles.</title>
        <authorList>
            <person name="Alam I."/>
            <person name="Antunes A."/>
            <person name="Kamau A.A."/>
            <person name="Ba Alawi W."/>
            <person name="Kalkatawi M."/>
            <person name="Stingl U."/>
            <person name="Bajic V.B."/>
        </authorList>
    </citation>
    <scope>NUCLEOTIDE SEQUENCE [LARGE SCALE GENOMIC DNA]</scope>
    <source>
        <strain evidence="1 2">SSD-17B</strain>
    </source>
</reference>
<evidence type="ECO:0000313" key="2">
    <source>
        <dbReference type="Proteomes" id="UP000005707"/>
    </source>
</evidence>
<dbReference type="RefSeq" id="WP_008825294.1">
    <property type="nucleotide sequence ID" value="NZ_AFNU02000005.1"/>
</dbReference>
<dbReference type="OrthoDB" id="1439226at2"/>
<organism evidence="1 2">
    <name type="scientific">Haloplasma contractile SSD-17B</name>
    <dbReference type="NCBI Taxonomy" id="1033810"/>
    <lineage>
        <taxon>Bacteria</taxon>
        <taxon>Bacillati</taxon>
        <taxon>Mycoplasmatota</taxon>
        <taxon>Mollicutes</taxon>
        <taxon>Haloplasmatales</taxon>
        <taxon>Haloplasmataceae</taxon>
        <taxon>Haloplasma</taxon>
    </lineage>
</organism>
<dbReference type="InterPro" id="IPR025701">
    <property type="entry name" value="UBQ-conjugat_E2_E"/>
</dbReference>
<dbReference type="EMBL" id="AFNU02000005">
    <property type="protein sequence ID" value="ERJ12287.1"/>
    <property type="molecule type" value="Genomic_DNA"/>
</dbReference>
<gene>
    <name evidence="1" type="ORF">HLPCO_001814</name>
</gene>
<dbReference type="InParanoid" id="F7Q1Q0"/>
<dbReference type="STRING" id="1033810.HLPCO_001814"/>
<dbReference type="Proteomes" id="UP000005707">
    <property type="component" value="Unassembled WGS sequence"/>
</dbReference>
<comment type="caution">
    <text evidence="1">The sequence shown here is derived from an EMBL/GenBank/DDBJ whole genome shotgun (WGS) entry which is preliminary data.</text>
</comment>
<proteinExistence type="predicted"/>
<dbReference type="AlphaFoldDB" id="F7Q1Q0"/>
<keyword evidence="2" id="KW-1185">Reference proteome</keyword>
<sequence>MTIEDFKRFINHELNLSTRWETVADGQYLIIENYKLPAGPYEGSLVSIAIKNTNTVPFCPHPSVHVSPHLASFKRITKNVNGRNVTARNVLKSKIGVEWQYWSRRFINQPATPQDLWTQLLYTFIEDIN</sequence>